<organism evidence="1">
    <name type="scientific">marine metagenome</name>
    <dbReference type="NCBI Taxonomy" id="408172"/>
    <lineage>
        <taxon>unclassified sequences</taxon>
        <taxon>metagenomes</taxon>
        <taxon>ecological metagenomes</taxon>
    </lineage>
</organism>
<evidence type="ECO:0000313" key="1">
    <source>
        <dbReference type="EMBL" id="SVC24978.1"/>
    </source>
</evidence>
<dbReference type="AlphaFoldDB" id="A0A382KKI8"/>
<reference evidence="1" key="1">
    <citation type="submission" date="2018-05" db="EMBL/GenBank/DDBJ databases">
        <authorList>
            <person name="Lanie J.A."/>
            <person name="Ng W.-L."/>
            <person name="Kazmierczak K.M."/>
            <person name="Andrzejewski T.M."/>
            <person name="Davidsen T.M."/>
            <person name="Wayne K.J."/>
            <person name="Tettelin H."/>
            <person name="Glass J.I."/>
            <person name="Rusch D."/>
            <person name="Podicherti R."/>
            <person name="Tsui H.-C.T."/>
            <person name="Winkler M.E."/>
        </authorList>
    </citation>
    <scope>NUCLEOTIDE SEQUENCE</scope>
</reference>
<dbReference type="EMBL" id="UINC01081281">
    <property type="protein sequence ID" value="SVC24978.1"/>
    <property type="molecule type" value="Genomic_DNA"/>
</dbReference>
<protein>
    <submittedName>
        <fullName evidence="1">Uncharacterized protein</fullName>
    </submittedName>
</protein>
<name>A0A382KKI8_9ZZZZ</name>
<feature type="non-terminal residue" evidence="1">
    <location>
        <position position="65"/>
    </location>
</feature>
<accession>A0A382KKI8</accession>
<sequence length="65" mass="7920">MENKREKELFSSAILTGPPFKFQRKTSFYPEFAFHINPAIHNRHKLFDMVLKPIERIEYFLIFIF</sequence>
<proteinExistence type="predicted"/>
<gene>
    <name evidence="1" type="ORF">METZ01_LOCUS277832</name>
</gene>